<dbReference type="AlphaFoldDB" id="R1AVL9"/>
<proteinExistence type="predicted"/>
<evidence type="ECO:0000313" key="2">
    <source>
        <dbReference type="Proteomes" id="UP000013378"/>
    </source>
</evidence>
<organism evidence="1 2">
    <name type="scientific">Caldisalinibacter kiritimatiensis</name>
    <dbReference type="NCBI Taxonomy" id="1304284"/>
    <lineage>
        <taxon>Bacteria</taxon>
        <taxon>Bacillati</taxon>
        <taxon>Bacillota</taxon>
        <taxon>Tissierellia</taxon>
        <taxon>Tissierellales</taxon>
        <taxon>Thermohalobacteraceae</taxon>
        <taxon>Caldisalinibacter</taxon>
    </lineage>
</organism>
<dbReference type="EMBL" id="ARZA01000066">
    <property type="protein sequence ID" value="EOD01248.1"/>
    <property type="molecule type" value="Genomic_DNA"/>
</dbReference>
<sequence length="177" mass="20653">MKLFNLNIQIKYSEPLWNSEKIVESYKTKIRKQIDLDNLVDTGVILIGEGLESSEDLRIVNAIKQDLMFRKKIKNYLTKEVGLDDSKVRLCWYDNMEPDYLEEIKSLLEYGVGNIICVYTNPGATDISNNVIAVNIKNRIELPEKVKIKVIDGFVYDTNLIYELKKKIEFINLQKWD</sequence>
<dbReference type="Proteomes" id="UP000013378">
    <property type="component" value="Unassembled WGS sequence"/>
</dbReference>
<name>R1AVL9_9FIRM</name>
<keyword evidence="2" id="KW-1185">Reference proteome</keyword>
<protein>
    <submittedName>
        <fullName evidence="1">Uncharacterized protein</fullName>
    </submittedName>
</protein>
<accession>R1AVL9</accession>
<reference evidence="1 2" key="1">
    <citation type="journal article" date="2015" name="Geomicrobiol. J.">
        <title>Caldisalinibacter kiritimatiensis gen. nov., sp. nov., a moderately thermohalophilic thiosulfate-reducing bacterium from a hypersaline microbial mat.</title>
        <authorList>
            <person name="Ben Hania W."/>
            <person name="Joseph M."/>
            <person name="Fiebig A."/>
            <person name="Bunk B."/>
            <person name="Klenk H.-P."/>
            <person name="Fardeau M.-L."/>
            <person name="Spring S."/>
        </authorList>
    </citation>
    <scope>NUCLEOTIDE SEQUENCE [LARGE SCALE GENOMIC DNA]</scope>
    <source>
        <strain evidence="1 2">L21-TH-D2</strain>
    </source>
</reference>
<evidence type="ECO:0000313" key="1">
    <source>
        <dbReference type="EMBL" id="EOD01248.1"/>
    </source>
</evidence>
<dbReference type="STRING" id="1304284.L21TH_0602"/>
<dbReference type="eggNOG" id="ENOG502ZF1B">
    <property type="taxonomic scope" value="Bacteria"/>
</dbReference>
<gene>
    <name evidence="1" type="ORF">L21TH_0602</name>
</gene>
<dbReference type="SUPFAM" id="SSF53800">
    <property type="entry name" value="Chelatase"/>
    <property type="match status" value="1"/>
</dbReference>
<comment type="caution">
    <text evidence="1">The sequence shown here is derived from an EMBL/GenBank/DDBJ whole genome shotgun (WGS) entry which is preliminary data.</text>
</comment>